<reference evidence="7 8" key="1">
    <citation type="submission" date="2018-05" db="EMBL/GenBank/DDBJ databases">
        <title>Genomic Encyclopedia of Type Strains, Phase IV (KMG-IV): sequencing the most valuable type-strain genomes for metagenomic binning, comparative biology and taxonomic classification.</title>
        <authorList>
            <person name="Goeker M."/>
        </authorList>
    </citation>
    <scope>NUCLEOTIDE SEQUENCE [LARGE SCALE GENOMIC DNA]</scope>
    <source>
        <strain evidence="7 8">DSM 23606</strain>
    </source>
</reference>
<keyword evidence="5" id="KW-0804">Transcription</keyword>
<dbReference type="SUPFAM" id="SSF46785">
    <property type="entry name" value="Winged helix' DNA-binding domain"/>
    <property type="match status" value="1"/>
</dbReference>
<dbReference type="Gene3D" id="3.90.1150.10">
    <property type="entry name" value="Aspartate Aminotransferase, domain 1"/>
    <property type="match status" value="1"/>
</dbReference>
<dbReference type="GO" id="GO:0003700">
    <property type="term" value="F:DNA-binding transcription factor activity"/>
    <property type="evidence" value="ECO:0007669"/>
    <property type="project" value="InterPro"/>
</dbReference>
<dbReference type="InterPro" id="IPR036390">
    <property type="entry name" value="WH_DNA-bd_sf"/>
</dbReference>
<evidence type="ECO:0000256" key="1">
    <source>
        <dbReference type="ARBA" id="ARBA00005384"/>
    </source>
</evidence>
<protein>
    <submittedName>
        <fullName evidence="7">GntR family transcriptional regulator</fullName>
    </submittedName>
</protein>
<dbReference type="PROSITE" id="PS50949">
    <property type="entry name" value="HTH_GNTR"/>
    <property type="match status" value="1"/>
</dbReference>
<dbReference type="SMART" id="SM00345">
    <property type="entry name" value="HTH_GNTR"/>
    <property type="match status" value="1"/>
</dbReference>
<keyword evidence="2" id="KW-0663">Pyridoxal phosphate</keyword>
<dbReference type="SUPFAM" id="SSF53383">
    <property type="entry name" value="PLP-dependent transferases"/>
    <property type="match status" value="1"/>
</dbReference>
<dbReference type="InterPro" id="IPR015422">
    <property type="entry name" value="PyrdxlP-dep_Trfase_small"/>
</dbReference>
<evidence type="ECO:0000256" key="3">
    <source>
        <dbReference type="ARBA" id="ARBA00023015"/>
    </source>
</evidence>
<dbReference type="PANTHER" id="PTHR46577:SF1">
    <property type="entry name" value="HTH-TYPE TRANSCRIPTIONAL REGULATORY PROTEIN GABR"/>
    <property type="match status" value="1"/>
</dbReference>
<dbReference type="InterPro" id="IPR036388">
    <property type="entry name" value="WH-like_DNA-bd_sf"/>
</dbReference>
<dbReference type="Gene3D" id="3.40.640.10">
    <property type="entry name" value="Type I PLP-dependent aspartate aminotransferase-like (Major domain)"/>
    <property type="match status" value="1"/>
</dbReference>
<feature type="domain" description="HTH gntR-type" evidence="6">
    <location>
        <begin position="13"/>
        <end position="81"/>
    </location>
</feature>
<dbReference type="RefSeq" id="WP_110018437.1">
    <property type="nucleotide sequence ID" value="NZ_QGTJ01000005.1"/>
</dbReference>
<gene>
    <name evidence="7" type="ORF">C7443_10577</name>
</gene>
<evidence type="ECO:0000259" key="6">
    <source>
        <dbReference type="PROSITE" id="PS50949"/>
    </source>
</evidence>
<comment type="caution">
    <text evidence="7">The sequence shown here is derived from an EMBL/GenBank/DDBJ whole genome shotgun (WGS) entry which is preliminary data.</text>
</comment>
<evidence type="ECO:0000256" key="2">
    <source>
        <dbReference type="ARBA" id="ARBA00022898"/>
    </source>
</evidence>
<dbReference type="InterPro" id="IPR015424">
    <property type="entry name" value="PyrdxlP-dep_Trfase"/>
</dbReference>
<dbReference type="Pfam" id="PF00392">
    <property type="entry name" value="GntR"/>
    <property type="match status" value="1"/>
</dbReference>
<evidence type="ECO:0000313" key="7">
    <source>
        <dbReference type="EMBL" id="PWV61649.1"/>
    </source>
</evidence>
<proteinExistence type="inferred from homology"/>
<dbReference type="CDD" id="cd00609">
    <property type="entry name" value="AAT_like"/>
    <property type="match status" value="1"/>
</dbReference>
<keyword evidence="4" id="KW-0238">DNA-binding</keyword>
<dbReference type="Pfam" id="PF00155">
    <property type="entry name" value="Aminotran_1_2"/>
    <property type="match status" value="1"/>
</dbReference>
<dbReference type="CDD" id="cd07377">
    <property type="entry name" value="WHTH_GntR"/>
    <property type="match status" value="1"/>
</dbReference>
<dbReference type="AlphaFoldDB" id="A0A317MW04"/>
<name>A0A317MW04_9GAMM</name>
<organism evidence="7 8">
    <name type="scientific">Plasticicumulans acidivorans</name>
    <dbReference type="NCBI Taxonomy" id="886464"/>
    <lineage>
        <taxon>Bacteria</taxon>
        <taxon>Pseudomonadati</taxon>
        <taxon>Pseudomonadota</taxon>
        <taxon>Gammaproteobacteria</taxon>
        <taxon>Candidatus Competibacteraceae</taxon>
        <taxon>Plasticicumulans</taxon>
    </lineage>
</organism>
<accession>A0A317MW04</accession>
<dbReference type="InterPro" id="IPR000524">
    <property type="entry name" value="Tscrpt_reg_HTH_GntR"/>
</dbReference>
<sequence>MTMWQPHLEDFPGPRYKAIADAIARAISDGELQAGERLPTHRELAERLGVTVGTVTRAYAEAEARGLTSGTVGRGTFVRERRLQAPAMITPPAPGLIDLSVNRPALAYQAPELSQVLGAIAGSLDLSSLLDYAPDTGLARHRDAGAQFLGMLGVDYAPEQVVISCGAQHALLTVLTALTEPGDVLLVEALAYPGLLAVANQARLQVVPVAMDADGLLPEALREAARTHRPRLLACVPTLHNPTTAVLPAARRAEIAEIAREYDFLLLDDDVYGFAVPDRPPALSTYAPERSCYVTCTSKALVPGLRIGYIGTPAAYTARISAAVRTSVWMAPPLMAEIAARWIEDGTAQRLMDWQRGEAGARQALAAQMLAGFPHQAQPQGFHLWLPLPEPWRESEFVAAARARGVAVAPADLFAVQRGAAPPALRLCVSAPPTIEVLRAGLSVVAELLAQPPGAPLLF</sequence>
<dbReference type="GO" id="GO:0030170">
    <property type="term" value="F:pyridoxal phosphate binding"/>
    <property type="evidence" value="ECO:0007669"/>
    <property type="project" value="InterPro"/>
</dbReference>
<dbReference type="InterPro" id="IPR004839">
    <property type="entry name" value="Aminotransferase_I/II_large"/>
</dbReference>
<dbReference type="GO" id="GO:0003677">
    <property type="term" value="F:DNA binding"/>
    <property type="evidence" value="ECO:0007669"/>
    <property type="project" value="UniProtKB-KW"/>
</dbReference>
<comment type="similarity">
    <text evidence="1">In the C-terminal section; belongs to the class-I pyridoxal-phosphate-dependent aminotransferase family.</text>
</comment>
<dbReference type="OrthoDB" id="9804020at2"/>
<evidence type="ECO:0000313" key="8">
    <source>
        <dbReference type="Proteomes" id="UP000246569"/>
    </source>
</evidence>
<dbReference type="InterPro" id="IPR015421">
    <property type="entry name" value="PyrdxlP-dep_Trfase_major"/>
</dbReference>
<dbReference type="Proteomes" id="UP000246569">
    <property type="component" value="Unassembled WGS sequence"/>
</dbReference>
<evidence type="ECO:0000256" key="4">
    <source>
        <dbReference type="ARBA" id="ARBA00023125"/>
    </source>
</evidence>
<dbReference type="PANTHER" id="PTHR46577">
    <property type="entry name" value="HTH-TYPE TRANSCRIPTIONAL REGULATORY PROTEIN GABR"/>
    <property type="match status" value="1"/>
</dbReference>
<keyword evidence="3" id="KW-0805">Transcription regulation</keyword>
<dbReference type="Gene3D" id="1.10.10.10">
    <property type="entry name" value="Winged helix-like DNA-binding domain superfamily/Winged helix DNA-binding domain"/>
    <property type="match status" value="1"/>
</dbReference>
<dbReference type="EMBL" id="QGTJ01000005">
    <property type="protein sequence ID" value="PWV61649.1"/>
    <property type="molecule type" value="Genomic_DNA"/>
</dbReference>
<evidence type="ECO:0000256" key="5">
    <source>
        <dbReference type="ARBA" id="ARBA00023163"/>
    </source>
</evidence>
<dbReference type="InterPro" id="IPR051446">
    <property type="entry name" value="HTH_trans_reg/aminotransferase"/>
</dbReference>
<keyword evidence="8" id="KW-1185">Reference proteome</keyword>